<dbReference type="Proteomes" id="UP000572680">
    <property type="component" value="Unassembled WGS sequence"/>
</dbReference>
<comment type="subcellular location">
    <subcellularLocation>
        <location evidence="1">Cell membrane</location>
        <topology evidence="1">Multi-pass membrane protein</topology>
    </subcellularLocation>
</comment>
<dbReference type="PROSITE" id="PS50850">
    <property type="entry name" value="MFS"/>
    <property type="match status" value="1"/>
</dbReference>
<feature type="transmembrane region" description="Helical" evidence="5">
    <location>
        <begin position="352"/>
        <end position="373"/>
    </location>
</feature>
<evidence type="ECO:0000256" key="1">
    <source>
        <dbReference type="ARBA" id="ARBA00004651"/>
    </source>
</evidence>
<dbReference type="InterPro" id="IPR036259">
    <property type="entry name" value="MFS_trans_sf"/>
</dbReference>
<dbReference type="Pfam" id="PF07690">
    <property type="entry name" value="MFS_1"/>
    <property type="match status" value="2"/>
</dbReference>
<feature type="transmembrane region" description="Helical" evidence="5">
    <location>
        <begin position="147"/>
        <end position="167"/>
    </location>
</feature>
<sequence>MGHYAPLAVLLPVRFQEIAPDAKETAFALVSGSGAVVAMVVGPVAGALSDRTAGRLGRHPWTLGGAALAAAALVFLAGQRTAAGTLVGWCAAQAGLNTMQASLTAEQADQVPVRQRATVAGWMGITAGSALLPVFAVTRVVSGTGPAFLLTGAVVLLSAAVFALLTFRPSAAPRRPPPPEPGRPGRLHRADFLWAWTSRALFFTGWSLATVYVLYYLVDEVRYERRFPGKTGADGVLEVSVVFTAVLVVSTLLSGVVSDRTGRRRGMAVGGSAVVTAGIMVWALWPSWPAVLVGTALLAVGHGAFLSVDQALVTQVLPAAAHRARDLGVVNISYTGPQTLAPLVAGPVVTSLGGYETLFVVAAVLTLLAGLTVRNVRGVG</sequence>
<dbReference type="InterPro" id="IPR020846">
    <property type="entry name" value="MFS_dom"/>
</dbReference>
<name>A0A7W3M051_ACTNM</name>
<evidence type="ECO:0000256" key="3">
    <source>
        <dbReference type="ARBA" id="ARBA00022989"/>
    </source>
</evidence>
<dbReference type="EMBL" id="JACJIA010000023">
    <property type="protein sequence ID" value="MBA8957412.1"/>
    <property type="molecule type" value="Genomic_DNA"/>
</dbReference>
<proteinExistence type="predicted"/>
<keyword evidence="8" id="KW-1185">Reference proteome</keyword>
<evidence type="ECO:0000256" key="5">
    <source>
        <dbReference type="SAM" id="Phobius"/>
    </source>
</evidence>
<dbReference type="InterPro" id="IPR011701">
    <property type="entry name" value="MFS"/>
</dbReference>
<evidence type="ECO:0000313" key="8">
    <source>
        <dbReference type="Proteomes" id="UP000572680"/>
    </source>
</evidence>
<dbReference type="GO" id="GO:0022857">
    <property type="term" value="F:transmembrane transporter activity"/>
    <property type="evidence" value="ECO:0007669"/>
    <property type="project" value="InterPro"/>
</dbReference>
<dbReference type="PANTHER" id="PTHR23528:SF1">
    <property type="entry name" value="MAJOR FACILITATOR SUPERFAMILY (MFS) PROFILE DOMAIN-CONTAINING PROTEIN"/>
    <property type="match status" value="1"/>
</dbReference>
<keyword evidence="4 5" id="KW-0472">Membrane</keyword>
<dbReference type="PANTHER" id="PTHR23528">
    <property type="match status" value="1"/>
</dbReference>
<gene>
    <name evidence="7" type="ORF">HNR61_009105</name>
</gene>
<dbReference type="GO" id="GO:0005886">
    <property type="term" value="C:plasma membrane"/>
    <property type="evidence" value="ECO:0007669"/>
    <property type="project" value="UniProtKB-SubCell"/>
</dbReference>
<feature type="transmembrane region" description="Helical" evidence="5">
    <location>
        <begin position="235"/>
        <end position="254"/>
    </location>
</feature>
<dbReference type="SUPFAM" id="SSF103473">
    <property type="entry name" value="MFS general substrate transporter"/>
    <property type="match status" value="1"/>
</dbReference>
<dbReference type="AlphaFoldDB" id="A0A7W3M051"/>
<reference evidence="7 8" key="1">
    <citation type="submission" date="2020-08" db="EMBL/GenBank/DDBJ databases">
        <title>Genomic Encyclopedia of Type Strains, Phase IV (KMG-IV): sequencing the most valuable type-strain genomes for metagenomic binning, comparative biology and taxonomic classification.</title>
        <authorList>
            <person name="Goeker M."/>
        </authorList>
    </citation>
    <scope>NUCLEOTIDE SEQUENCE [LARGE SCALE GENOMIC DNA]</scope>
    <source>
        <strain evidence="7 8">DSM 44197</strain>
    </source>
</reference>
<keyword evidence="2 5" id="KW-0812">Transmembrane</keyword>
<comment type="caution">
    <text evidence="7">The sequence shown here is derived from an EMBL/GenBank/DDBJ whole genome shotgun (WGS) entry which is preliminary data.</text>
</comment>
<feature type="transmembrane region" description="Helical" evidence="5">
    <location>
        <begin position="117"/>
        <end position="141"/>
    </location>
</feature>
<evidence type="ECO:0000259" key="6">
    <source>
        <dbReference type="PROSITE" id="PS50850"/>
    </source>
</evidence>
<feature type="transmembrane region" description="Helical" evidence="5">
    <location>
        <begin position="193"/>
        <end position="215"/>
    </location>
</feature>
<evidence type="ECO:0000313" key="7">
    <source>
        <dbReference type="EMBL" id="MBA8957412.1"/>
    </source>
</evidence>
<accession>A0A7W3M051</accession>
<feature type="transmembrane region" description="Helical" evidence="5">
    <location>
        <begin position="25"/>
        <end position="48"/>
    </location>
</feature>
<protein>
    <submittedName>
        <fullName evidence="7">MFS family permease</fullName>
    </submittedName>
</protein>
<feature type="domain" description="Major facilitator superfamily (MFS) profile" evidence="6">
    <location>
        <begin position="193"/>
        <end position="380"/>
    </location>
</feature>
<organism evidence="7 8">
    <name type="scientific">Actinomadura namibiensis</name>
    <dbReference type="NCBI Taxonomy" id="182080"/>
    <lineage>
        <taxon>Bacteria</taxon>
        <taxon>Bacillati</taxon>
        <taxon>Actinomycetota</taxon>
        <taxon>Actinomycetes</taxon>
        <taxon>Streptosporangiales</taxon>
        <taxon>Thermomonosporaceae</taxon>
        <taxon>Actinomadura</taxon>
    </lineage>
</organism>
<dbReference type="CDD" id="cd06174">
    <property type="entry name" value="MFS"/>
    <property type="match status" value="1"/>
</dbReference>
<dbReference type="Gene3D" id="1.20.1250.20">
    <property type="entry name" value="MFS general substrate transporter like domains"/>
    <property type="match status" value="2"/>
</dbReference>
<evidence type="ECO:0000256" key="2">
    <source>
        <dbReference type="ARBA" id="ARBA00022692"/>
    </source>
</evidence>
<evidence type="ECO:0000256" key="4">
    <source>
        <dbReference type="ARBA" id="ARBA00023136"/>
    </source>
</evidence>
<keyword evidence="3 5" id="KW-1133">Transmembrane helix</keyword>